<name>A0A4S2DIR5_9CLOT</name>
<gene>
    <name evidence="2" type="ORF">E5347_10035</name>
</gene>
<dbReference type="RefSeq" id="WP_136006969.1">
    <property type="nucleotide sequence ID" value="NZ_SRYR01000004.1"/>
</dbReference>
<sequence length="138" mass="15846">MNNVKKIWIIGLVCLLIFGIINFNSDSKLYGKWYLYKGNDINTDSNISEQLNSKDYIELSRGTHKEFRSDGKDGISEMKVRGSKIHAGDAVFKYDINKIDEYEILVLEIIGYDNGHTKGFVENGEKFIYVLDKNINLL</sequence>
<organism evidence="2 3">
    <name type="scientific">Clostridium sartagoforme</name>
    <dbReference type="NCBI Taxonomy" id="84031"/>
    <lineage>
        <taxon>Bacteria</taxon>
        <taxon>Bacillati</taxon>
        <taxon>Bacillota</taxon>
        <taxon>Clostridia</taxon>
        <taxon>Eubacteriales</taxon>
        <taxon>Clostridiaceae</taxon>
        <taxon>Clostridium</taxon>
    </lineage>
</organism>
<keyword evidence="1" id="KW-0812">Transmembrane</keyword>
<keyword evidence="1" id="KW-1133">Transmembrane helix</keyword>
<dbReference type="EMBL" id="SRYR01000004">
    <property type="protein sequence ID" value="TGY42066.1"/>
    <property type="molecule type" value="Genomic_DNA"/>
</dbReference>
<dbReference type="OrthoDB" id="9924953at2"/>
<keyword evidence="1" id="KW-0472">Membrane</keyword>
<dbReference type="AlphaFoldDB" id="A0A4S2DIR5"/>
<proteinExistence type="predicted"/>
<feature type="transmembrane region" description="Helical" evidence="1">
    <location>
        <begin position="6"/>
        <end position="23"/>
    </location>
</feature>
<comment type="caution">
    <text evidence="2">The sequence shown here is derived from an EMBL/GenBank/DDBJ whole genome shotgun (WGS) entry which is preliminary data.</text>
</comment>
<evidence type="ECO:0000313" key="3">
    <source>
        <dbReference type="Proteomes" id="UP000306888"/>
    </source>
</evidence>
<evidence type="ECO:0000256" key="1">
    <source>
        <dbReference type="SAM" id="Phobius"/>
    </source>
</evidence>
<reference evidence="2 3" key="1">
    <citation type="submission" date="2019-04" db="EMBL/GenBank/DDBJ databases">
        <title>Microbes associate with the intestines of laboratory mice.</title>
        <authorList>
            <person name="Navarre W."/>
            <person name="Wong E."/>
            <person name="Huang K."/>
            <person name="Tropini C."/>
            <person name="Ng K."/>
            <person name="Yu B."/>
        </authorList>
    </citation>
    <scope>NUCLEOTIDE SEQUENCE [LARGE SCALE GENOMIC DNA]</scope>
    <source>
        <strain evidence="2 3">NM50_B9-20</strain>
    </source>
</reference>
<evidence type="ECO:0000313" key="2">
    <source>
        <dbReference type="EMBL" id="TGY42066.1"/>
    </source>
</evidence>
<dbReference type="Proteomes" id="UP000306888">
    <property type="component" value="Unassembled WGS sequence"/>
</dbReference>
<accession>A0A4S2DIR5</accession>
<protein>
    <submittedName>
        <fullName evidence="2">Uncharacterized protein</fullName>
    </submittedName>
</protein>
<keyword evidence="3" id="KW-1185">Reference proteome</keyword>